<dbReference type="Pfam" id="PF00528">
    <property type="entry name" value="BPD_transp_1"/>
    <property type="match status" value="1"/>
</dbReference>
<name>A0A212IWD3_9FIRM</name>
<keyword evidence="5 7" id="KW-1133">Transmembrane helix</keyword>
<accession>A0A212IWD3</accession>
<dbReference type="EMBL" id="FLUN01000001">
    <property type="protein sequence ID" value="SBV91506.1"/>
    <property type="molecule type" value="Genomic_DNA"/>
</dbReference>
<keyword evidence="2 7" id="KW-0813">Transport</keyword>
<feature type="domain" description="ABC transmembrane type-1" evidence="8">
    <location>
        <begin position="90"/>
        <end position="279"/>
    </location>
</feature>
<evidence type="ECO:0000256" key="1">
    <source>
        <dbReference type="ARBA" id="ARBA00004651"/>
    </source>
</evidence>
<dbReference type="GO" id="GO:0055085">
    <property type="term" value="P:transmembrane transport"/>
    <property type="evidence" value="ECO:0007669"/>
    <property type="project" value="InterPro"/>
</dbReference>
<comment type="similarity">
    <text evidence="7">Belongs to the binding-protein-dependent transport system permease family.</text>
</comment>
<gene>
    <name evidence="9" type="primary">yliD</name>
    <name evidence="9" type="ORF">KL86CLO1_10130</name>
</gene>
<evidence type="ECO:0000256" key="5">
    <source>
        <dbReference type="ARBA" id="ARBA00022989"/>
    </source>
</evidence>
<dbReference type="GO" id="GO:0005886">
    <property type="term" value="C:plasma membrane"/>
    <property type="evidence" value="ECO:0007669"/>
    <property type="project" value="UniProtKB-SubCell"/>
</dbReference>
<dbReference type="AlphaFoldDB" id="A0A212IWD3"/>
<dbReference type="InterPro" id="IPR000515">
    <property type="entry name" value="MetI-like"/>
</dbReference>
<reference evidence="9" key="1">
    <citation type="submission" date="2016-04" db="EMBL/GenBank/DDBJ databases">
        <authorList>
            <person name="Evans L.H."/>
            <person name="Alamgir A."/>
            <person name="Owens N."/>
            <person name="Weber N.D."/>
            <person name="Virtaneva K."/>
            <person name="Barbian K."/>
            <person name="Babar A."/>
            <person name="Rosenke K."/>
        </authorList>
    </citation>
    <scope>NUCLEOTIDE SEQUENCE</scope>
    <source>
        <strain evidence="9">86</strain>
    </source>
</reference>
<evidence type="ECO:0000256" key="6">
    <source>
        <dbReference type="ARBA" id="ARBA00023136"/>
    </source>
</evidence>
<evidence type="ECO:0000256" key="4">
    <source>
        <dbReference type="ARBA" id="ARBA00022692"/>
    </source>
</evidence>
<evidence type="ECO:0000256" key="3">
    <source>
        <dbReference type="ARBA" id="ARBA00022475"/>
    </source>
</evidence>
<feature type="transmembrane region" description="Helical" evidence="7">
    <location>
        <begin position="94"/>
        <end position="117"/>
    </location>
</feature>
<evidence type="ECO:0000259" key="8">
    <source>
        <dbReference type="PROSITE" id="PS50928"/>
    </source>
</evidence>
<dbReference type="PANTHER" id="PTHR43386:SF1">
    <property type="entry name" value="D,D-DIPEPTIDE TRANSPORT SYSTEM PERMEASE PROTEIN DDPC-RELATED"/>
    <property type="match status" value="1"/>
</dbReference>
<dbReference type="InterPro" id="IPR035906">
    <property type="entry name" value="MetI-like_sf"/>
</dbReference>
<feature type="transmembrane region" description="Helical" evidence="7">
    <location>
        <begin position="256"/>
        <end position="279"/>
    </location>
</feature>
<feature type="transmembrane region" description="Helical" evidence="7">
    <location>
        <begin position="207"/>
        <end position="236"/>
    </location>
</feature>
<dbReference type="PROSITE" id="PS50928">
    <property type="entry name" value="ABC_TM1"/>
    <property type="match status" value="1"/>
</dbReference>
<dbReference type="SUPFAM" id="SSF161098">
    <property type="entry name" value="MetI-like"/>
    <property type="match status" value="1"/>
</dbReference>
<sequence>MKKLPDTPHRRNLPAWLTRPAFVVGVIIVLAFFYISAFPQTLATYDPLEVNIMDALKAPGSPSFIPDAPVHYFGTDEYGRDIFSRVLWGARLDLAMGVLGVVIPLIVGSLLGLLSGYFGGWLDNVVMRIIDVLMAFPFTILVIVIMAILGPGLQNVFIALWLVGWMSYTRLVRGEVLVLKEAEYIQAAQVEGFTSLRILLRHLLPNVISPAVVFAASDVVLCMITGASMSFLGLGVQLPTPEWGAILNGGRGYISYAWWITLFPGLFMAVTGVGFSLLGDGLTDFLRTKGR</sequence>
<dbReference type="InterPro" id="IPR050366">
    <property type="entry name" value="BP-dependent_transpt_permease"/>
</dbReference>
<organism evidence="9">
    <name type="scientific">uncultured Eubacteriales bacterium</name>
    <dbReference type="NCBI Taxonomy" id="172733"/>
    <lineage>
        <taxon>Bacteria</taxon>
        <taxon>Bacillati</taxon>
        <taxon>Bacillota</taxon>
        <taxon>Clostridia</taxon>
        <taxon>Eubacteriales</taxon>
        <taxon>environmental samples</taxon>
    </lineage>
</organism>
<feature type="transmembrane region" description="Helical" evidence="7">
    <location>
        <begin position="21"/>
        <end position="38"/>
    </location>
</feature>
<evidence type="ECO:0000256" key="7">
    <source>
        <dbReference type="RuleBase" id="RU363032"/>
    </source>
</evidence>
<dbReference type="Gene3D" id="1.10.3720.10">
    <property type="entry name" value="MetI-like"/>
    <property type="match status" value="1"/>
</dbReference>
<comment type="subcellular location">
    <subcellularLocation>
        <location evidence="1 7">Cell membrane</location>
        <topology evidence="1 7">Multi-pass membrane protein</topology>
    </subcellularLocation>
</comment>
<keyword evidence="3" id="KW-1003">Cell membrane</keyword>
<protein>
    <submittedName>
        <fullName evidence="9">Putative peptide transporter permease subunit: membrane component of ABC superfamily</fullName>
    </submittedName>
</protein>
<proteinExistence type="inferred from homology"/>
<dbReference type="CDD" id="cd06261">
    <property type="entry name" value="TM_PBP2"/>
    <property type="match status" value="1"/>
</dbReference>
<evidence type="ECO:0000313" key="9">
    <source>
        <dbReference type="EMBL" id="SBV91506.1"/>
    </source>
</evidence>
<keyword evidence="6 7" id="KW-0472">Membrane</keyword>
<keyword evidence="4 7" id="KW-0812">Transmembrane</keyword>
<dbReference type="PANTHER" id="PTHR43386">
    <property type="entry name" value="OLIGOPEPTIDE TRANSPORT SYSTEM PERMEASE PROTEIN APPC"/>
    <property type="match status" value="1"/>
</dbReference>
<evidence type="ECO:0000256" key="2">
    <source>
        <dbReference type="ARBA" id="ARBA00022448"/>
    </source>
</evidence>